<dbReference type="PROSITE" id="PS50994">
    <property type="entry name" value="INTEGRASE"/>
    <property type="match status" value="1"/>
</dbReference>
<dbReference type="InterPro" id="IPR012337">
    <property type="entry name" value="RNaseH-like_sf"/>
</dbReference>
<evidence type="ECO:0000259" key="1">
    <source>
        <dbReference type="PROSITE" id="PS50994"/>
    </source>
</evidence>
<reference evidence="2 3" key="1">
    <citation type="journal article" date="2016" name="Nat. Commun.">
        <title>Thousands of microbial genomes shed light on interconnected biogeochemical processes in an aquifer system.</title>
        <authorList>
            <person name="Anantharaman K."/>
            <person name="Brown C.T."/>
            <person name="Hug L.A."/>
            <person name="Sharon I."/>
            <person name="Castelle C.J."/>
            <person name="Probst A.J."/>
            <person name="Thomas B.C."/>
            <person name="Singh A."/>
            <person name="Wilkins M.J."/>
            <person name="Karaoz U."/>
            <person name="Brodie E.L."/>
            <person name="Williams K.H."/>
            <person name="Hubbard S.S."/>
            <person name="Banfield J.F."/>
        </authorList>
    </citation>
    <scope>NUCLEOTIDE SEQUENCE [LARGE SCALE GENOMIC DNA]</scope>
</reference>
<evidence type="ECO:0000313" key="3">
    <source>
        <dbReference type="Proteomes" id="UP000176228"/>
    </source>
</evidence>
<dbReference type="Pfam" id="PF06056">
    <property type="entry name" value="Terminase_5"/>
    <property type="match status" value="1"/>
</dbReference>
<accession>A0A1F6BHD4</accession>
<dbReference type="GO" id="GO:0003676">
    <property type="term" value="F:nucleic acid binding"/>
    <property type="evidence" value="ECO:0007669"/>
    <property type="project" value="InterPro"/>
</dbReference>
<name>A0A1F6BHD4_9BACT</name>
<dbReference type="SUPFAM" id="SSF53098">
    <property type="entry name" value="Ribonuclease H-like"/>
    <property type="match status" value="1"/>
</dbReference>
<dbReference type="Pfam" id="PF13683">
    <property type="entry name" value="rve_3"/>
    <property type="match status" value="1"/>
</dbReference>
<dbReference type="InterPro" id="IPR036397">
    <property type="entry name" value="RNaseH_sf"/>
</dbReference>
<proteinExistence type="predicted"/>
<evidence type="ECO:0000313" key="2">
    <source>
        <dbReference type="EMBL" id="OGG36349.1"/>
    </source>
</evidence>
<comment type="caution">
    <text evidence="2">The sequence shown here is derived from an EMBL/GenBank/DDBJ whole genome shotgun (WGS) entry which is preliminary data.</text>
</comment>
<dbReference type="GO" id="GO:0015074">
    <property type="term" value="P:DNA integration"/>
    <property type="evidence" value="ECO:0007669"/>
    <property type="project" value="InterPro"/>
</dbReference>
<dbReference type="Gene3D" id="3.30.420.10">
    <property type="entry name" value="Ribonuclease H-like superfamily/Ribonuclease H"/>
    <property type="match status" value="1"/>
</dbReference>
<dbReference type="SUPFAM" id="SSF46689">
    <property type="entry name" value="Homeodomain-like"/>
    <property type="match status" value="1"/>
</dbReference>
<dbReference type="PANTHER" id="PTHR47515">
    <property type="entry name" value="LOW CALCIUM RESPONSE LOCUS PROTEIN T"/>
    <property type="match status" value="1"/>
</dbReference>
<feature type="domain" description="Integrase catalytic" evidence="1">
    <location>
        <begin position="128"/>
        <end position="290"/>
    </location>
</feature>
<gene>
    <name evidence="2" type="ORF">A2968_04855</name>
</gene>
<protein>
    <recommendedName>
        <fullName evidence="1">Integrase catalytic domain-containing protein</fullName>
    </recommendedName>
</protein>
<dbReference type="InterPro" id="IPR001584">
    <property type="entry name" value="Integrase_cat-core"/>
</dbReference>
<dbReference type="STRING" id="1798391.A2968_04855"/>
<dbReference type="Proteomes" id="UP000176228">
    <property type="component" value="Unassembled WGS sequence"/>
</dbReference>
<dbReference type="AlphaFoldDB" id="A0A1F6BHD4"/>
<dbReference type="EMBL" id="MFJU01000015">
    <property type="protein sequence ID" value="OGG36349.1"/>
    <property type="molecule type" value="Genomic_DNA"/>
</dbReference>
<sequence length="298" mass="35634">MDMSNLTLITLAWELYGQGVPKIRIAQHLGKHRETIILWMQGIERSGLSGFLEQYENAKKGEREKRQVDPILKRRVWELREREMDCCGQKIQYFLNKEYNSHISVPKIYEILKEKYTVRSKWKKNQERGPIPDAIQSREVVQMDTVDFGDLFAFTGIDIFTREADVLIAPQLTADFGYQFLLQSMRRRFDNHVHLIQTDGGPEFKDEFKKNVEKYCDRHRVARPYRKNEQSFIESFNRSFRKECLGWGKYRYYQLPYCQTMAELFLKRYHYHRPHMGIGMKPPLLKLKEDDCRISTEN</sequence>
<dbReference type="InterPro" id="IPR009057">
    <property type="entry name" value="Homeodomain-like_sf"/>
</dbReference>
<dbReference type="PANTHER" id="PTHR47515:SF2">
    <property type="entry name" value="INTEGRASE CORE DOMAIN PROTEIN"/>
    <property type="match status" value="1"/>
</dbReference>
<dbReference type="InterPro" id="IPR010332">
    <property type="entry name" value="ATPase_terminase-su_N"/>
</dbReference>
<organism evidence="2 3">
    <name type="scientific">Candidatus Gottesmanbacteria bacterium RIFCSPLOWO2_01_FULL_42_22</name>
    <dbReference type="NCBI Taxonomy" id="1798391"/>
    <lineage>
        <taxon>Bacteria</taxon>
        <taxon>Candidatus Gottesmaniibacteriota</taxon>
    </lineage>
</organism>